<sequence length="498" mass="53158">MPWDKLVWLIGYVIFLAGISVYSRSKADTLNKFVLGGRNVGPWMSAFAYGTSYFSAVIFIGYAGRLGWSFGMAATWIGIGNALIGNLLAWKVLGNRTREMTKRLKAYTMPDLIEKRYASRALKIATSCVIFVFLVPYSASVYQGLAYLFENVMGLPFEWSMVVMACLTGLYLLVGGYIATTLSDFVQGIIMLAGVVVIVGFVVQRAGGMNTAIFELSQIDGGVYTSATGPDVWGLMSLVIMTSLGSWGLPQMVHKFYAIKSASAVKRGTIISTLFAVVVAGGAYFSGTFSRVILGNQPPMTGGVADLDMVMPTILVEAVPQALLGLIVVLVLAASMSTLTSVVLASSTTIALDLVKGVIKPNMSQKRSQTLVRVLCAVFIALSLVLAFQKNTAILTLMSFSWGTVAGVLLPPYLYGLYWKGATRAGAWASLITGLGVSMISAAVLGFDASSAPKIGACAILASLVVMPVVSWLTPKLKREELAEAFAPEAEEVKHRAA</sequence>
<dbReference type="GO" id="GO:0006814">
    <property type="term" value="P:sodium ion transport"/>
    <property type="evidence" value="ECO:0007669"/>
    <property type="project" value="UniProtKB-KW"/>
</dbReference>
<evidence type="ECO:0000256" key="14">
    <source>
        <dbReference type="SAM" id="Phobius"/>
    </source>
</evidence>
<feature type="transmembrane region" description="Helical" evidence="14">
    <location>
        <begin position="232"/>
        <end position="249"/>
    </location>
</feature>
<dbReference type="GO" id="GO:0015293">
    <property type="term" value="F:symporter activity"/>
    <property type="evidence" value="ECO:0007669"/>
    <property type="project" value="UniProtKB-KW"/>
</dbReference>
<evidence type="ECO:0000256" key="11">
    <source>
        <dbReference type="ARBA" id="ARBA00023201"/>
    </source>
</evidence>
<dbReference type="PANTHER" id="PTHR48086">
    <property type="entry name" value="SODIUM/PROLINE SYMPORTER-RELATED"/>
    <property type="match status" value="1"/>
</dbReference>
<feature type="transmembrane region" description="Helical" evidence="14">
    <location>
        <begin position="121"/>
        <end position="139"/>
    </location>
</feature>
<name>A0A9D1LSB0_9FIRM</name>
<dbReference type="PANTHER" id="PTHR48086:SF3">
    <property type="entry name" value="SODIUM_PROLINE SYMPORTER"/>
    <property type="match status" value="1"/>
</dbReference>
<evidence type="ECO:0000313" key="16">
    <source>
        <dbReference type="Proteomes" id="UP000824123"/>
    </source>
</evidence>
<feature type="transmembrane region" description="Helical" evidence="14">
    <location>
        <begin position="314"/>
        <end position="334"/>
    </location>
</feature>
<keyword evidence="4" id="KW-1003">Cell membrane</keyword>
<dbReference type="NCBIfam" id="TIGR00813">
    <property type="entry name" value="sss"/>
    <property type="match status" value="1"/>
</dbReference>
<feature type="transmembrane region" description="Helical" evidence="14">
    <location>
        <begin position="159"/>
        <end position="178"/>
    </location>
</feature>
<feature type="transmembrane region" description="Helical" evidence="14">
    <location>
        <begin position="6"/>
        <end position="22"/>
    </location>
</feature>
<evidence type="ECO:0000256" key="10">
    <source>
        <dbReference type="ARBA" id="ARBA00023136"/>
    </source>
</evidence>
<protein>
    <submittedName>
        <fullName evidence="15">Sodium/solute symporter</fullName>
    </submittedName>
</protein>
<dbReference type="InterPro" id="IPR001734">
    <property type="entry name" value="Na/solute_symporter"/>
</dbReference>
<evidence type="ECO:0000256" key="8">
    <source>
        <dbReference type="ARBA" id="ARBA00023053"/>
    </source>
</evidence>
<gene>
    <name evidence="15" type="ORF">IAC59_07705</name>
</gene>
<dbReference type="Pfam" id="PF00474">
    <property type="entry name" value="SSF"/>
    <property type="match status" value="1"/>
</dbReference>
<feature type="transmembrane region" description="Helical" evidence="14">
    <location>
        <begin position="370"/>
        <end position="388"/>
    </location>
</feature>
<evidence type="ECO:0000256" key="13">
    <source>
        <dbReference type="RuleBase" id="RU362091"/>
    </source>
</evidence>
<dbReference type="InterPro" id="IPR038377">
    <property type="entry name" value="Na/Glc_symporter_sf"/>
</dbReference>
<keyword evidence="8" id="KW-0915">Sodium</keyword>
<keyword evidence="7 14" id="KW-1133">Transmembrane helix</keyword>
<accession>A0A9D1LSB0</accession>
<comment type="subcellular location">
    <subcellularLocation>
        <location evidence="1">Cell membrane</location>
        <topology evidence="1">Multi-pass membrane protein</topology>
    </subcellularLocation>
</comment>
<organism evidence="15 16">
    <name type="scientific">Candidatus Fimadaptatus faecigallinarum</name>
    <dbReference type="NCBI Taxonomy" id="2840814"/>
    <lineage>
        <taxon>Bacteria</taxon>
        <taxon>Bacillati</taxon>
        <taxon>Bacillota</taxon>
        <taxon>Clostridia</taxon>
        <taxon>Eubacteriales</taxon>
        <taxon>Candidatus Fimadaptatus</taxon>
    </lineage>
</organism>
<feature type="transmembrane region" description="Helical" evidence="14">
    <location>
        <begin position="394"/>
        <end position="415"/>
    </location>
</feature>
<evidence type="ECO:0000256" key="1">
    <source>
        <dbReference type="ARBA" id="ARBA00004651"/>
    </source>
</evidence>
<proteinExistence type="inferred from homology"/>
<evidence type="ECO:0000256" key="2">
    <source>
        <dbReference type="ARBA" id="ARBA00006434"/>
    </source>
</evidence>
<feature type="transmembrane region" description="Helical" evidence="14">
    <location>
        <begin position="70"/>
        <end position="93"/>
    </location>
</feature>
<reference evidence="15" key="2">
    <citation type="journal article" date="2021" name="PeerJ">
        <title>Extensive microbial diversity within the chicken gut microbiome revealed by metagenomics and culture.</title>
        <authorList>
            <person name="Gilroy R."/>
            <person name="Ravi A."/>
            <person name="Getino M."/>
            <person name="Pursley I."/>
            <person name="Horton D.L."/>
            <person name="Alikhan N.F."/>
            <person name="Baker D."/>
            <person name="Gharbi K."/>
            <person name="Hall N."/>
            <person name="Watson M."/>
            <person name="Adriaenssens E.M."/>
            <person name="Foster-Nyarko E."/>
            <person name="Jarju S."/>
            <person name="Secka A."/>
            <person name="Antonio M."/>
            <person name="Oren A."/>
            <person name="Chaudhuri R.R."/>
            <person name="La Ragione R."/>
            <person name="Hildebrand F."/>
            <person name="Pallen M.J."/>
        </authorList>
    </citation>
    <scope>NUCLEOTIDE SEQUENCE</scope>
    <source>
        <strain evidence="15">ChiSxjej2B14-8506</strain>
    </source>
</reference>
<dbReference type="Gene3D" id="1.20.1730.10">
    <property type="entry name" value="Sodium/glucose cotransporter"/>
    <property type="match status" value="1"/>
</dbReference>
<evidence type="ECO:0000256" key="4">
    <source>
        <dbReference type="ARBA" id="ARBA00022475"/>
    </source>
</evidence>
<dbReference type="AlphaFoldDB" id="A0A9D1LSB0"/>
<keyword evidence="10 14" id="KW-0472">Membrane</keyword>
<evidence type="ECO:0000256" key="5">
    <source>
        <dbReference type="ARBA" id="ARBA00022692"/>
    </source>
</evidence>
<keyword evidence="6" id="KW-0769">Symport</keyword>
<keyword evidence="3" id="KW-0813">Transport</keyword>
<comment type="caution">
    <text evidence="15">The sequence shown here is derived from an EMBL/GenBank/DDBJ whole genome shotgun (WGS) entry which is preliminary data.</text>
</comment>
<feature type="transmembrane region" description="Helical" evidence="14">
    <location>
        <begin position="43"/>
        <end position="64"/>
    </location>
</feature>
<feature type="transmembrane region" description="Helical" evidence="14">
    <location>
        <begin position="270"/>
        <end position="294"/>
    </location>
</feature>
<feature type="transmembrane region" description="Helical" evidence="14">
    <location>
        <begin position="427"/>
        <end position="447"/>
    </location>
</feature>
<keyword evidence="9" id="KW-0406">Ion transport</keyword>
<feature type="transmembrane region" description="Helical" evidence="14">
    <location>
        <begin position="453"/>
        <end position="473"/>
    </location>
</feature>
<dbReference type="PROSITE" id="PS50283">
    <property type="entry name" value="NA_SOLUT_SYMP_3"/>
    <property type="match status" value="1"/>
</dbReference>
<dbReference type="InterPro" id="IPR050277">
    <property type="entry name" value="Sodium:Solute_Symporter"/>
</dbReference>
<dbReference type="GO" id="GO:0005886">
    <property type="term" value="C:plasma membrane"/>
    <property type="evidence" value="ECO:0007669"/>
    <property type="project" value="UniProtKB-SubCell"/>
</dbReference>
<keyword evidence="11" id="KW-0739">Sodium transport</keyword>
<evidence type="ECO:0000256" key="9">
    <source>
        <dbReference type="ARBA" id="ARBA00023065"/>
    </source>
</evidence>
<dbReference type="Proteomes" id="UP000824123">
    <property type="component" value="Unassembled WGS sequence"/>
</dbReference>
<evidence type="ECO:0000256" key="12">
    <source>
        <dbReference type="ARBA" id="ARBA00033708"/>
    </source>
</evidence>
<comment type="similarity">
    <text evidence="2 13">Belongs to the sodium:solute symporter (SSF) (TC 2.A.21) family.</text>
</comment>
<evidence type="ECO:0000256" key="6">
    <source>
        <dbReference type="ARBA" id="ARBA00022847"/>
    </source>
</evidence>
<keyword evidence="5 14" id="KW-0812">Transmembrane</keyword>
<evidence type="ECO:0000256" key="3">
    <source>
        <dbReference type="ARBA" id="ARBA00022448"/>
    </source>
</evidence>
<comment type="catalytic activity">
    <reaction evidence="12">
        <text>L-proline(in) + Na(+)(in) = L-proline(out) + Na(+)(out)</text>
        <dbReference type="Rhea" id="RHEA:28967"/>
        <dbReference type="ChEBI" id="CHEBI:29101"/>
        <dbReference type="ChEBI" id="CHEBI:60039"/>
    </reaction>
</comment>
<reference evidence="15" key="1">
    <citation type="submission" date="2020-10" db="EMBL/GenBank/DDBJ databases">
        <authorList>
            <person name="Gilroy R."/>
        </authorList>
    </citation>
    <scope>NUCLEOTIDE SEQUENCE</scope>
    <source>
        <strain evidence="15">ChiSxjej2B14-8506</strain>
    </source>
</reference>
<evidence type="ECO:0000313" key="15">
    <source>
        <dbReference type="EMBL" id="HIU47129.1"/>
    </source>
</evidence>
<dbReference type="EMBL" id="DVNK01000049">
    <property type="protein sequence ID" value="HIU47129.1"/>
    <property type="molecule type" value="Genomic_DNA"/>
</dbReference>
<feature type="transmembrane region" description="Helical" evidence="14">
    <location>
        <begin position="185"/>
        <end position="203"/>
    </location>
</feature>
<evidence type="ECO:0000256" key="7">
    <source>
        <dbReference type="ARBA" id="ARBA00022989"/>
    </source>
</evidence>